<dbReference type="Pfam" id="PF13424">
    <property type="entry name" value="TPR_12"/>
    <property type="match status" value="1"/>
</dbReference>
<dbReference type="PROSITE" id="PS50293">
    <property type="entry name" value="TPR_REGION"/>
    <property type="match status" value="1"/>
</dbReference>
<dbReference type="STRING" id="525897.Dbac_1897"/>
<dbReference type="PANTHER" id="PTHR44943">
    <property type="entry name" value="CELLULOSE SYNTHASE OPERON PROTEIN C"/>
    <property type="match status" value="1"/>
</dbReference>
<evidence type="ECO:0000313" key="8">
    <source>
        <dbReference type="Proteomes" id="UP000002216"/>
    </source>
</evidence>
<dbReference type="KEGG" id="dba:Dbac_1897"/>
<dbReference type="InterPro" id="IPR011990">
    <property type="entry name" value="TPR-like_helical_dom_sf"/>
</dbReference>
<evidence type="ECO:0000256" key="2">
    <source>
        <dbReference type="ARBA" id="ARBA00022803"/>
    </source>
</evidence>
<protein>
    <submittedName>
        <fullName evidence="7">TPR repeat-containing protein</fullName>
    </submittedName>
</protein>
<dbReference type="InterPro" id="IPR019734">
    <property type="entry name" value="TPR_rpt"/>
</dbReference>
<organism evidence="7 8">
    <name type="scientific">Desulfomicrobium baculatum (strain DSM 4028 / VKM B-1378 / X)</name>
    <name type="common">Desulfovibrio baculatus</name>
    <dbReference type="NCBI Taxonomy" id="525897"/>
    <lineage>
        <taxon>Bacteria</taxon>
        <taxon>Pseudomonadati</taxon>
        <taxon>Thermodesulfobacteriota</taxon>
        <taxon>Desulfovibrionia</taxon>
        <taxon>Desulfovibrionales</taxon>
        <taxon>Desulfomicrobiaceae</taxon>
        <taxon>Desulfomicrobium</taxon>
    </lineage>
</organism>
<keyword evidence="8" id="KW-1185">Reference proteome</keyword>
<dbReference type="eggNOG" id="COG0457">
    <property type="taxonomic scope" value="Bacteria"/>
</dbReference>
<dbReference type="SMART" id="SM00028">
    <property type="entry name" value="TPR"/>
    <property type="match status" value="2"/>
</dbReference>
<feature type="region of interest" description="Disordered" evidence="5">
    <location>
        <begin position="194"/>
        <end position="214"/>
    </location>
</feature>
<keyword evidence="2 4" id="KW-0802">TPR repeat</keyword>
<evidence type="ECO:0000256" key="6">
    <source>
        <dbReference type="SAM" id="Phobius"/>
    </source>
</evidence>
<evidence type="ECO:0000256" key="5">
    <source>
        <dbReference type="SAM" id="MobiDB-lite"/>
    </source>
</evidence>
<evidence type="ECO:0000256" key="4">
    <source>
        <dbReference type="PROSITE-ProRule" id="PRU00339"/>
    </source>
</evidence>
<evidence type="ECO:0000256" key="3">
    <source>
        <dbReference type="ARBA" id="ARBA00023078"/>
    </source>
</evidence>
<dbReference type="PROSITE" id="PS50005">
    <property type="entry name" value="TPR"/>
    <property type="match status" value="2"/>
</dbReference>
<feature type="repeat" description="TPR" evidence="4">
    <location>
        <begin position="74"/>
        <end position="107"/>
    </location>
</feature>
<dbReference type="Gene3D" id="1.25.40.10">
    <property type="entry name" value="Tetratricopeptide repeat domain"/>
    <property type="match status" value="1"/>
</dbReference>
<evidence type="ECO:0000313" key="7">
    <source>
        <dbReference type="EMBL" id="ACU89988.1"/>
    </source>
</evidence>
<gene>
    <name evidence="7" type="ordered locus">Dbac_1897</name>
</gene>
<sequence length="214" mass="22731">MAKSSPKQQAGKKNNALVYGIVILMAGALIGVAFSTAFHSTKGQSEAPAQSQGNDMLAQIKVYSDRVLLNPQDVNAWITLGNLYFDTSQPAKSIEAYSRSLELSPGNPNVLTDMGVMHRSLGEFQKALDAFAKAIAADPRHETARMNTGIVLLYDLGDREGAIAAWQDLVRINPQAVNANGTPIAEVLREMTGKAPGASGGEQKLLAPLSNPAN</sequence>
<dbReference type="Proteomes" id="UP000002216">
    <property type="component" value="Chromosome"/>
</dbReference>
<evidence type="ECO:0000256" key="1">
    <source>
        <dbReference type="ARBA" id="ARBA00022737"/>
    </source>
</evidence>
<feature type="transmembrane region" description="Helical" evidence="6">
    <location>
        <begin position="16"/>
        <end position="38"/>
    </location>
</feature>
<feature type="repeat" description="TPR" evidence="4">
    <location>
        <begin position="108"/>
        <end position="141"/>
    </location>
</feature>
<dbReference type="AlphaFoldDB" id="C7LXB7"/>
<keyword evidence="6" id="KW-0472">Membrane</keyword>
<accession>C7LXB7</accession>
<keyword evidence="3" id="KW-0793">Thylakoid</keyword>
<name>C7LXB7_DESBD</name>
<dbReference type="PANTHER" id="PTHR44943:SF9">
    <property type="entry name" value="TPR-REPEAT-CONTAINING PROTEIN"/>
    <property type="match status" value="1"/>
</dbReference>
<keyword evidence="6" id="KW-1133">Transmembrane helix</keyword>
<dbReference type="InterPro" id="IPR051685">
    <property type="entry name" value="Ycf3/AcsC/BcsC/TPR_MFPF"/>
</dbReference>
<dbReference type="OrthoDB" id="5338908at2"/>
<dbReference type="EMBL" id="CP001629">
    <property type="protein sequence ID" value="ACU89988.1"/>
    <property type="molecule type" value="Genomic_DNA"/>
</dbReference>
<proteinExistence type="predicted"/>
<reference evidence="7 8" key="1">
    <citation type="journal article" date="2009" name="Stand. Genomic Sci.">
        <title>Complete genome sequence of Desulfomicrobium baculatum type strain (X).</title>
        <authorList>
            <person name="Copeland A."/>
            <person name="Spring S."/>
            <person name="Goker M."/>
            <person name="Schneider S."/>
            <person name="Lapidus A."/>
            <person name="Del Rio T.G."/>
            <person name="Tice H."/>
            <person name="Cheng J.F."/>
            <person name="Chen F."/>
            <person name="Nolan M."/>
            <person name="Bruce D."/>
            <person name="Goodwin L."/>
            <person name="Pitluck S."/>
            <person name="Ivanova N."/>
            <person name="Mavrommatis K."/>
            <person name="Ovchinnikova G."/>
            <person name="Pati A."/>
            <person name="Chen A."/>
            <person name="Palaniappan K."/>
            <person name="Land M."/>
            <person name="Hauser L."/>
            <person name="Chang Y.J."/>
            <person name="Jeffries C.C."/>
            <person name="Meincke L."/>
            <person name="Sims D."/>
            <person name="Brettin T."/>
            <person name="Detter J.C."/>
            <person name="Han C."/>
            <person name="Chain P."/>
            <person name="Bristow J."/>
            <person name="Eisen J.A."/>
            <person name="Markowitz V."/>
            <person name="Hugenholtz P."/>
            <person name="Kyrpides N.C."/>
            <person name="Klenk H.P."/>
            <person name="Lucas S."/>
        </authorList>
    </citation>
    <scope>NUCLEOTIDE SEQUENCE [LARGE SCALE GENOMIC DNA]</scope>
    <source>
        <strain evidence="8">DSM 4028 / VKM B-1378 / X</strain>
    </source>
</reference>
<keyword evidence="6" id="KW-0812">Transmembrane</keyword>
<keyword evidence="1" id="KW-0677">Repeat</keyword>
<dbReference type="SUPFAM" id="SSF48452">
    <property type="entry name" value="TPR-like"/>
    <property type="match status" value="1"/>
</dbReference>
<dbReference type="RefSeq" id="WP_015774079.1">
    <property type="nucleotide sequence ID" value="NC_013173.1"/>
</dbReference>
<dbReference type="HOGENOM" id="CLU_094894_0_0_7"/>